<dbReference type="Gene3D" id="3.50.30.40">
    <property type="entry name" value="Ribonuclease E inhibitor RraA/RraA-like"/>
    <property type="match status" value="1"/>
</dbReference>
<dbReference type="RefSeq" id="WP_243307099.1">
    <property type="nucleotide sequence ID" value="NZ_JALGBI010000001.1"/>
</dbReference>
<keyword evidence="5" id="KW-0479">Metal-binding</keyword>
<dbReference type="Pfam" id="PF03737">
    <property type="entry name" value="RraA-like"/>
    <property type="match status" value="1"/>
</dbReference>
<keyword evidence="5" id="KW-0460">Magnesium</keyword>
<dbReference type="InterPro" id="IPR036704">
    <property type="entry name" value="RraA/RraA-like_sf"/>
</dbReference>
<evidence type="ECO:0000256" key="3">
    <source>
        <dbReference type="ARBA" id="ARBA00029596"/>
    </source>
</evidence>
<feature type="binding site" evidence="5">
    <location>
        <begin position="111"/>
        <end position="114"/>
    </location>
    <ligand>
        <name>substrate</name>
    </ligand>
</feature>
<gene>
    <name evidence="6" type="ORF">MMF98_14640</name>
</gene>
<proteinExistence type="predicted"/>
<evidence type="ECO:0000256" key="4">
    <source>
        <dbReference type="ARBA" id="ARBA00030169"/>
    </source>
</evidence>
<dbReference type="CDD" id="cd16841">
    <property type="entry name" value="RraA_family"/>
    <property type="match status" value="1"/>
</dbReference>
<reference evidence="6" key="1">
    <citation type="submission" date="2022-03" db="EMBL/GenBank/DDBJ databases">
        <authorList>
            <person name="Woo C.Y."/>
        </authorList>
    </citation>
    <scope>NUCLEOTIDE SEQUENCE</scope>
    <source>
        <strain evidence="6">CYS-02</strain>
    </source>
</reference>
<feature type="binding site" evidence="5">
    <location>
        <position position="135"/>
    </location>
    <ligand>
        <name>Mg(2+)</name>
        <dbReference type="ChEBI" id="CHEBI:18420"/>
    </ligand>
</feature>
<evidence type="ECO:0000313" key="6">
    <source>
        <dbReference type="EMBL" id="MCJ0764452.1"/>
    </source>
</evidence>
<comment type="cofactor">
    <cofactor evidence="1">
        <name>a divalent metal cation</name>
        <dbReference type="ChEBI" id="CHEBI:60240"/>
    </cofactor>
</comment>
<dbReference type="EMBL" id="JALGBI010000001">
    <property type="protein sequence ID" value="MCJ0764452.1"/>
    <property type="molecule type" value="Genomic_DNA"/>
</dbReference>
<sequence>MNSPLSLGRRWKAPVVPFRIRRQFPRPEPAQVGALRGVDVTRISDLVGRMYTCDASIRPLCSPAVPVVGIATTVKCPPGDNLALMRALRMVEPGDVLVVDGQGFTQWCLGGFQLLQMARDHHGLAGIVVNGAYRDVLEAQAAGFPLYGLAVSPHSGPKLGPGEINVPVCCGGVIVHPGDVVAASGEGVAVVPRDALGAVVAALQASEPAPGAPRDDHGILDFVDDMDRQIDAWFAAGRGQVLE</sequence>
<dbReference type="SUPFAM" id="SSF89562">
    <property type="entry name" value="RraA-like"/>
    <property type="match status" value="1"/>
</dbReference>
<organism evidence="6 7">
    <name type="scientific">Variovorax terrae</name>
    <dbReference type="NCBI Taxonomy" id="2923278"/>
    <lineage>
        <taxon>Bacteria</taxon>
        <taxon>Pseudomonadati</taxon>
        <taxon>Pseudomonadota</taxon>
        <taxon>Betaproteobacteria</taxon>
        <taxon>Burkholderiales</taxon>
        <taxon>Comamonadaceae</taxon>
        <taxon>Variovorax</taxon>
    </lineage>
</organism>
<comment type="cofactor">
    <cofactor evidence="5">
        <name>Mg(2+)</name>
        <dbReference type="ChEBI" id="CHEBI:18420"/>
    </cofactor>
</comment>
<evidence type="ECO:0000256" key="5">
    <source>
        <dbReference type="PIRSR" id="PIRSR605493-1"/>
    </source>
</evidence>
<dbReference type="PANTHER" id="PTHR33254">
    <property type="entry name" value="4-HYDROXY-4-METHYL-2-OXOGLUTARATE ALDOLASE 3-RELATED"/>
    <property type="match status" value="1"/>
</dbReference>
<feature type="binding site" evidence="5">
    <location>
        <position position="134"/>
    </location>
    <ligand>
        <name>substrate</name>
    </ligand>
</feature>
<keyword evidence="7" id="KW-1185">Reference proteome</keyword>
<name>A0A9X2AQD7_9BURK</name>
<dbReference type="GO" id="GO:0046872">
    <property type="term" value="F:metal ion binding"/>
    <property type="evidence" value="ECO:0007669"/>
    <property type="project" value="UniProtKB-KW"/>
</dbReference>
<dbReference type="AlphaFoldDB" id="A0A9X2AQD7"/>
<dbReference type="InterPro" id="IPR005493">
    <property type="entry name" value="RraA/RraA-like"/>
</dbReference>
<evidence type="ECO:0000256" key="1">
    <source>
        <dbReference type="ARBA" id="ARBA00001968"/>
    </source>
</evidence>
<comment type="caution">
    <text evidence="6">The sequence shown here is derived from an EMBL/GenBank/DDBJ whole genome shotgun (WGS) entry which is preliminary data.</text>
</comment>
<dbReference type="PANTHER" id="PTHR33254:SF4">
    <property type="entry name" value="4-HYDROXY-4-METHYL-2-OXOGLUTARATE ALDOLASE 3-RELATED"/>
    <property type="match status" value="1"/>
</dbReference>
<accession>A0A9X2AQD7</accession>
<evidence type="ECO:0000313" key="7">
    <source>
        <dbReference type="Proteomes" id="UP001139447"/>
    </source>
</evidence>
<dbReference type="Proteomes" id="UP001139447">
    <property type="component" value="Unassembled WGS sequence"/>
</dbReference>
<evidence type="ECO:0000256" key="2">
    <source>
        <dbReference type="ARBA" id="ARBA00016549"/>
    </source>
</evidence>
<protein>
    <recommendedName>
        <fullName evidence="2">Putative 4-hydroxy-4-methyl-2-oxoglutarate aldolase</fullName>
    </recommendedName>
    <alternativeName>
        <fullName evidence="3">Regulator of ribonuclease activity homolog</fullName>
    </alternativeName>
    <alternativeName>
        <fullName evidence="4">RraA-like protein</fullName>
    </alternativeName>
</protein>